<feature type="region of interest" description="Disordered" evidence="1">
    <location>
        <begin position="120"/>
        <end position="156"/>
    </location>
</feature>
<evidence type="ECO:0000313" key="2">
    <source>
        <dbReference type="EMBL" id="OYQ21436.1"/>
    </source>
</evidence>
<name>A0A255XWT0_9PROT</name>
<evidence type="ECO:0008006" key="4">
    <source>
        <dbReference type="Google" id="ProtNLM"/>
    </source>
</evidence>
<gene>
    <name evidence="2" type="ORF">CHR90_02065</name>
</gene>
<proteinExistence type="predicted"/>
<evidence type="ECO:0000313" key="3">
    <source>
        <dbReference type="Proteomes" id="UP000216361"/>
    </source>
</evidence>
<keyword evidence="3" id="KW-1185">Reference proteome</keyword>
<evidence type="ECO:0000256" key="1">
    <source>
        <dbReference type="SAM" id="MobiDB-lite"/>
    </source>
</evidence>
<organism evidence="2 3">
    <name type="scientific">Elstera cyanobacteriorum</name>
    <dbReference type="NCBI Taxonomy" id="2022747"/>
    <lineage>
        <taxon>Bacteria</taxon>
        <taxon>Pseudomonadati</taxon>
        <taxon>Pseudomonadota</taxon>
        <taxon>Alphaproteobacteria</taxon>
        <taxon>Rhodospirillales</taxon>
        <taxon>Rhodospirillaceae</taxon>
        <taxon>Elstera</taxon>
    </lineage>
</organism>
<dbReference type="AlphaFoldDB" id="A0A255XWT0"/>
<accession>A0A255XWT0</accession>
<reference evidence="2 3" key="1">
    <citation type="submission" date="2017-07" db="EMBL/GenBank/DDBJ databases">
        <title>Elstera cyanobacteriorum sp. nov., a novel bacterium isolated from cyanobacterial aggregates in a eutrophic lake.</title>
        <authorList>
            <person name="Cai H."/>
        </authorList>
    </citation>
    <scope>NUCLEOTIDE SEQUENCE [LARGE SCALE GENOMIC DNA]</scope>
    <source>
        <strain evidence="2 3">TH019</strain>
    </source>
</reference>
<dbReference type="EMBL" id="NOXS01000022">
    <property type="protein sequence ID" value="OYQ21436.1"/>
    <property type="molecule type" value="Genomic_DNA"/>
</dbReference>
<dbReference type="RefSeq" id="WP_094407234.1">
    <property type="nucleotide sequence ID" value="NZ_BMJZ01000007.1"/>
</dbReference>
<comment type="caution">
    <text evidence="2">The sequence shown here is derived from an EMBL/GenBank/DDBJ whole genome shotgun (WGS) entry which is preliminary data.</text>
</comment>
<protein>
    <recommendedName>
        <fullName evidence="4">DUF2849 domain-containing protein</fullName>
    </recommendedName>
</protein>
<dbReference type="Proteomes" id="UP000216361">
    <property type="component" value="Unassembled WGS sequence"/>
</dbReference>
<sequence length="156" mass="16739">MNRVVPRYVPANAFEDKFGFLVTAKTAEGDRVYLTRIGKWGGIGEALFFLETLDAADTMKAINQEDMLVADGIDPASVTLVRVHAFLVPTTISEADLRRKRKEQALKKLTAEEIEAIGLNPDGTIPGSAESRRAKATTGAAPLPDAPLAVTSDDIG</sequence>
<dbReference type="OrthoDB" id="9828198at2"/>